<keyword evidence="8 9" id="KW-0012">Acyltransferase</keyword>
<dbReference type="InParanoid" id="K5X2G9"/>
<dbReference type="Pfam" id="PF00198">
    <property type="entry name" value="2-oxoacid_dh"/>
    <property type="match status" value="1"/>
</dbReference>
<dbReference type="InterPro" id="IPR001078">
    <property type="entry name" value="2-oxoacid_DH_actylTfrase"/>
</dbReference>
<accession>K5X2G9</accession>
<feature type="region of interest" description="Disordered" evidence="10">
    <location>
        <begin position="113"/>
        <end position="186"/>
    </location>
</feature>
<dbReference type="eggNOG" id="KOG0558">
    <property type="taxonomic scope" value="Eukaryota"/>
</dbReference>
<keyword evidence="4 9" id="KW-0808">Transferase</keyword>
<dbReference type="RefSeq" id="XP_007332369.1">
    <property type="nucleotide sequence ID" value="XM_007332307.1"/>
</dbReference>
<dbReference type="GO" id="GO:0045333">
    <property type="term" value="P:cellular respiration"/>
    <property type="evidence" value="ECO:0007669"/>
    <property type="project" value="UniProtKB-ARBA"/>
</dbReference>
<dbReference type="InterPro" id="IPR000089">
    <property type="entry name" value="Biotin_lipoyl"/>
</dbReference>
<dbReference type="SUPFAM" id="SSF51230">
    <property type="entry name" value="Single hybrid motif"/>
    <property type="match status" value="1"/>
</dbReference>
<evidence type="ECO:0000256" key="3">
    <source>
        <dbReference type="ARBA" id="ARBA00007317"/>
    </source>
</evidence>
<dbReference type="PANTHER" id="PTHR43178:SF5">
    <property type="entry name" value="LIPOAMIDE ACYLTRANSFERASE COMPONENT OF BRANCHED-CHAIN ALPHA-KETO ACID DEHYDROGENASE COMPLEX, MITOCHONDRIAL"/>
    <property type="match status" value="1"/>
</dbReference>
<keyword evidence="14" id="KW-1185">Reference proteome</keyword>
<keyword evidence="7" id="KW-0496">Mitochondrion</keyword>
<name>K5X2G9_AGABU</name>
<sequence length="530" mass="57376">MIYPLRHLIGRSHSISRSYARRTFHSSLPILAKKLERFRLADIGEGITECEIIKWSVAPAATVAQFDPLCEVQSDKASVEITSPFDGVLKEILVNEGDVAKVGQGLCLIEVEDDGTGDASTSDIPQDSGSQSSSSSSSAPVSSPPEQETGNIPQSTERRLHPLDPNYVAPTRPSNTFQSSDQSIRGTQDVLAMPSVRHYARSKEVDLALLAPGSGRDGRIEKGDVDAYLTRSETTTAGASMAASVQQQDVVVELNRTRRNMWKAMGKSLEIPHFGYSTTLDVTNLHNALASLNSSIPPRYLPAASRKQEYLAVDPSSMFPAPNQDVVPEPQQFNKLTFLPILLKTLSLAMMEWPLFRGSITPELPENAKPTLTIRSGADIALALSTPTGLYTPTLTGINGNSVFDIQAKLKNLQHLGRQIPCGLTPKEMPKRGGTITVSNVGSIGKGIFASPLLVPGGGIAICAIGRAEWAMDVGDEHWDKVLKSGQRRLKLPISWSADHRVVEGAEMAAFVECWRAYVEDPAKMIGTLV</sequence>
<dbReference type="HOGENOM" id="CLU_016733_10_0_1"/>
<dbReference type="OrthoDB" id="15567at2759"/>
<dbReference type="FunFam" id="2.40.50.100:FF:000013">
    <property type="entry name" value="Dihydrolipoamide acetyltransferase component of pyruvate dehydrogenase complex"/>
    <property type="match status" value="1"/>
</dbReference>
<dbReference type="InterPro" id="IPR011053">
    <property type="entry name" value="Single_hybrid_motif"/>
</dbReference>
<organism evidence="13 14">
    <name type="scientific">Agaricus bisporus var. burnettii (strain JB137-S8 / ATCC MYA-4627 / FGSC 10392)</name>
    <name type="common">White button mushroom</name>
    <dbReference type="NCBI Taxonomy" id="597362"/>
    <lineage>
        <taxon>Eukaryota</taxon>
        <taxon>Fungi</taxon>
        <taxon>Dikarya</taxon>
        <taxon>Basidiomycota</taxon>
        <taxon>Agaricomycotina</taxon>
        <taxon>Agaricomycetes</taxon>
        <taxon>Agaricomycetidae</taxon>
        <taxon>Agaricales</taxon>
        <taxon>Agaricineae</taxon>
        <taxon>Agaricaceae</taxon>
        <taxon>Agaricus</taxon>
    </lineage>
</organism>
<dbReference type="SUPFAM" id="SSF52777">
    <property type="entry name" value="CoA-dependent acyltransferases"/>
    <property type="match status" value="1"/>
</dbReference>
<evidence type="ECO:0000256" key="5">
    <source>
        <dbReference type="ARBA" id="ARBA00022823"/>
    </source>
</evidence>
<dbReference type="Proteomes" id="UP000008493">
    <property type="component" value="Unassembled WGS sequence"/>
</dbReference>
<gene>
    <name evidence="13" type="ORF">AGABI1DRAFT_115473</name>
</gene>
<evidence type="ECO:0000256" key="10">
    <source>
        <dbReference type="SAM" id="MobiDB-lite"/>
    </source>
</evidence>
<proteinExistence type="inferred from homology"/>
<evidence type="ECO:0000259" key="11">
    <source>
        <dbReference type="PROSITE" id="PS50968"/>
    </source>
</evidence>
<dbReference type="Gene3D" id="3.30.559.10">
    <property type="entry name" value="Chloramphenicol acetyltransferase-like domain"/>
    <property type="match status" value="1"/>
</dbReference>
<evidence type="ECO:0000256" key="2">
    <source>
        <dbReference type="ARBA" id="ARBA00004305"/>
    </source>
</evidence>
<dbReference type="Pfam" id="PF00364">
    <property type="entry name" value="Biotin_lipoyl"/>
    <property type="match status" value="1"/>
</dbReference>
<evidence type="ECO:0000256" key="1">
    <source>
        <dbReference type="ARBA" id="ARBA00001938"/>
    </source>
</evidence>
<dbReference type="STRING" id="597362.K5X2G9"/>
<protein>
    <recommendedName>
        <fullName evidence="9">Dihydrolipoamide acetyltransferase component of pyruvate dehydrogenase complex</fullName>
        <ecNumber evidence="9">2.3.1.-</ecNumber>
    </recommendedName>
</protein>
<dbReference type="SUPFAM" id="SSF47005">
    <property type="entry name" value="Peripheral subunit-binding domain of 2-oxo acid dehydrogenase complex"/>
    <property type="match status" value="1"/>
</dbReference>
<reference evidence="14" key="1">
    <citation type="journal article" date="2012" name="Proc. Natl. Acad. Sci. U.S.A.">
        <title>Genome sequence of the button mushroom Agaricus bisporus reveals mechanisms governing adaptation to a humic-rich ecological niche.</title>
        <authorList>
            <person name="Morin E."/>
            <person name="Kohler A."/>
            <person name="Baker A.R."/>
            <person name="Foulongne-Oriol M."/>
            <person name="Lombard V."/>
            <person name="Nagy L.G."/>
            <person name="Ohm R.A."/>
            <person name="Patyshakuliyeva A."/>
            <person name="Brun A."/>
            <person name="Aerts A.L."/>
            <person name="Bailey A.M."/>
            <person name="Billette C."/>
            <person name="Coutinho P.M."/>
            <person name="Deakin G."/>
            <person name="Doddapaneni H."/>
            <person name="Floudas D."/>
            <person name="Grimwood J."/>
            <person name="Hilden K."/>
            <person name="Kuees U."/>
            <person name="LaButti K.M."/>
            <person name="Lapidus A."/>
            <person name="Lindquist E.A."/>
            <person name="Lucas S.M."/>
            <person name="Murat C."/>
            <person name="Riley R.W."/>
            <person name="Salamov A.A."/>
            <person name="Schmutz J."/>
            <person name="Subramanian V."/>
            <person name="Woesten H.A.B."/>
            <person name="Xu J."/>
            <person name="Eastwood D.C."/>
            <person name="Foster G.D."/>
            <person name="Sonnenberg A.S."/>
            <person name="Cullen D."/>
            <person name="de Vries R.P."/>
            <person name="Lundell T."/>
            <person name="Hibbett D.S."/>
            <person name="Henrissat B."/>
            <person name="Burton K.S."/>
            <person name="Kerrigan R.W."/>
            <person name="Challen M.P."/>
            <person name="Grigoriev I.V."/>
            <person name="Martin F."/>
        </authorList>
    </citation>
    <scope>NUCLEOTIDE SEQUENCE [LARGE SCALE GENOMIC DNA]</scope>
    <source>
        <strain evidence="14">JB137-S8 / ATCC MYA-4627 / FGSC 10392</strain>
    </source>
</reference>
<evidence type="ECO:0000256" key="6">
    <source>
        <dbReference type="ARBA" id="ARBA00022946"/>
    </source>
</evidence>
<evidence type="ECO:0000313" key="14">
    <source>
        <dbReference type="Proteomes" id="UP000008493"/>
    </source>
</evidence>
<dbReference type="Pfam" id="PF02817">
    <property type="entry name" value="E3_binding"/>
    <property type="match status" value="1"/>
</dbReference>
<comment type="subcellular location">
    <subcellularLocation>
        <location evidence="2">Mitochondrion matrix</location>
    </subcellularLocation>
</comment>
<dbReference type="InterPro" id="IPR050743">
    <property type="entry name" value="2-oxoacid_DH_E2_comp"/>
</dbReference>
<evidence type="ECO:0000259" key="12">
    <source>
        <dbReference type="PROSITE" id="PS51826"/>
    </source>
</evidence>
<evidence type="ECO:0000256" key="8">
    <source>
        <dbReference type="ARBA" id="ARBA00023315"/>
    </source>
</evidence>
<dbReference type="PROSITE" id="PS50968">
    <property type="entry name" value="BIOTINYL_LIPOYL"/>
    <property type="match status" value="1"/>
</dbReference>
<dbReference type="EC" id="2.3.1.-" evidence="9"/>
<comment type="cofactor">
    <cofactor evidence="1 9">
        <name>(R)-lipoate</name>
        <dbReference type="ChEBI" id="CHEBI:83088"/>
    </cofactor>
</comment>
<keyword evidence="5 9" id="KW-0450">Lipoyl</keyword>
<evidence type="ECO:0000256" key="4">
    <source>
        <dbReference type="ARBA" id="ARBA00022679"/>
    </source>
</evidence>
<dbReference type="CDD" id="cd06849">
    <property type="entry name" value="lipoyl_domain"/>
    <property type="match status" value="1"/>
</dbReference>
<dbReference type="GO" id="GO:0016407">
    <property type="term" value="F:acetyltransferase activity"/>
    <property type="evidence" value="ECO:0007669"/>
    <property type="project" value="TreeGrafter"/>
</dbReference>
<dbReference type="OMA" id="MPFCIKA"/>
<comment type="similarity">
    <text evidence="3 9">Belongs to the 2-oxoacid dehydrogenase family.</text>
</comment>
<dbReference type="AlphaFoldDB" id="K5X2G9"/>
<dbReference type="PROSITE" id="PS51826">
    <property type="entry name" value="PSBD"/>
    <property type="match status" value="1"/>
</dbReference>
<feature type="domain" description="Peripheral subunit-binding (PSBD)" evidence="12">
    <location>
        <begin position="191"/>
        <end position="229"/>
    </location>
</feature>
<evidence type="ECO:0000256" key="9">
    <source>
        <dbReference type="RuleBase" id="RU003423"/>
    </source>
</evidence>
<dbReference type="InterPro" id="IPR004167">
    <property type="entry name" value="PSBD"/>
</dbReference>
<dbReference type="GO" id="GO:0031405">
    <property type="term" value="F:lipoic acid binding"/>
    <property type="evidence" value="ECO:0007669"/>
    <property type="project" value="TreeGrafter"/>
</dbReference>
<dbReference type="KEGG" id="abp:AGABI1DRAFT115473"/>
<dbReference type="InterPro" id="IPR036625">
    <property type="entry name" value="E3-bd_dom_sf"/>
</dbReference>
<dbReference type="GO" id="GO:0005759">
    <property type="term" value="C:mitochondrial matrix"/>
    <property type="evidence" value="ECO:0007669"/>
    <property type="project" value="UniProtKB-SubCell"/>
</dbReference>
<dbReference type="Gene3D" id="2.40.50.100">
    <property type="match status" value="1"/>
</dbReference>
<feature type="compositionally biased region" description="Polar residues" evidence="10">
    <location>
        <begin position="172"/>
        <end position="186"/>
    </location>
</feature>
<dbReference type="Gene3D" id="4.10.320.10">
    <property type="entry name" value="E3-binding domain"/>
    <property type="match status" value="1"/>
</dbReference>
<keyword evidence="6" id="KW-0809">Transit peptide</keyword>
<dbReference type="PANTHER" id="PTHR43178">
    <property type="entry name" value="DIHYDROLIPOAMIDE ACETYLTRANSFERASE COMPONENT OF PYRUVATE DEHYDROGENASE COMPLEX"/>
    <property type="match status" value="1"/>
</dbReference>
<feature type="non-terminal residue" evidence="13">
    <location>
        <position position="1"/>
    </location>
</feature>
<feature type="domain" description="Lipoyl-binding" evidence="11">
    <location>
        <begin position="35"/>
        <end position="110"/>
    </location>
</feature>
<feature type="compositionally biased region" description="Low complexity" evidence="10">
    <location>
        <begin position="122"/>
        <end position="145"/>
    </location>
</feature>
<dbReference type="GeneID" id="18824734"/>
<dbReference type="InterPro" id="IPR023213">
    <property type="entry name" value="CAT-like_dom_sf"/>
</dbReference>
<dbReference type="EMBL" id="JH971398">
    <property type="protein sequence ID" value="EKM77077.1"/>
    <property type="molecule type" value="Genomic_DNA"/>
</dbReference>
<feature type="compositionally biased region" description="Polar residues" evidence="10">
    <location>
        <begin position="146"/>
        <end position="155"/>
    </location>
</feature>
<evidence type="ECO:0000256" key="7">
    <source>
        <dbReference type="ARBA" id="ARBA00023128"/>
    </source>
</evidence>
<evidence type="ECO:0000313" key="13">
    <source>
        <dbReference type="EMBL" id="EKM77077.1"/>
    </source>
</evidence>